<organism evidence="6 7">
    <name type="scientific">Rubripirellula lacrimiformis</name>
    <dbReference type="NCBI Taxonomy" id="1930273"/>
    <lineage>
        <taxon>Bacteria</taxon>
        <taxon>Pseudomonadati</taxon>
        <taxon>Planctomycetota</taxon>
        <taxon>Planctomycetia</taxon>
        <taxon>Pirellulales</taxon>
        <taxon>Pirellulaceae</taxon>
        <taxon>Rubripirellula</taxon>
    </lineage>
</organism>
<dbReference type="HAMAP" id="MF_01361">
    <property type="entry name" value="UPF0391"/>
    <property type="match status" value="1"/>
</dbReference>
<sequence>MLGWAMTFLIIALIAGVLGFGVVAGTAASIAKILFVVFLVLFVIGLVLGRRGPAV</sequence>
<evidence type="ECO:0000256" key="3">
    <source>
        <dbReference type="ARBA" id="ARBA00022989"/>
    </source>
</evidence>
<dbReference type="NCBIfam" id="NF010229">
    <property type="entry name" value="PRK13682.1-4"/>
    <property type="match status" value="1"/>
</dbReference>
<evidence type="ECO:0000256" key="5">
    <source>
        <dbReference type="SAM" id="Phobius"/>
    </source>
</evidence>
<gene>
    <name evidence="6" type="ORF">K227x_03900</name>
</gene>
<dbReference type="RefSeq" id="WP_145167800.1">
    <property type="nucleotide sequence ID" value="NZ_CP036525.1"/>
</dbReference>
<accession>A0A517N4G1</accession>
<dbReference type="AlphaFoldDB" id="A0A517N4G1"/>
<dbReference type="Pfam" id="PF07043">
    <property type="entry name" value="DUF1328"/>
    <property type="match status" value="1"/>
</dbReference>
<keyword evidence="7" id="KW-1185">Reference proteome</keyword>
<evidence type="ECO:0000313" key="6">
    <source>
        <dbReference type="EMBL" id="QDT02019.1"/>
    </source>
</evidence>
<dbReference type="KEGG" id="rlc:K227x_03900"/>
<evidence type="ECO:0000256" key="2">
    <source>
        <dbReference type="ARBA" id="ARBA00022692"/>
    </source>
</evidence>
<dbReference type="EMBL" id="CP036525">
    <property type="protein sequence ID" value="QDT02019.1"/>
    <property type="molecule type" value="Genomic_DNA"/>
</dbReference>
<evidence type="ECO:0000256" key="4">
    <source>
        <dbReference type="ARBA" id="ARBA00023136"/>
    </source>
</evidence>
<proteinExistence type="inferred from homology"/>
<evidence type="ECO:0000256" key="1">
    <source>
        <dbReference type="ARBA" id="ARBA00022475"/>
    </source>
</evidence>
<dbReference type="OrthoDB" id="2665934at2"/>
<dbReference type="PIRSF" id="PIRSF036466">
    <property type="entry name" value="UCP036466"/>
    <property type="match status" value="1"/>
</dbReference>
<evidence type="ECO:0000313" key="7">
    <source>
        <dbReference type="Proteomes" id="UP000318538"/>
    </source>
</evidence>
<keyword evidence="2 5" id="KW-0812">Transmembrane</keyword>
<keyword evidence="3 5" id="KW-1133">Transmembrane helix</keyword>
<name>A0A517N4G1_9BACT</name>
<reference evidence="6 7" key="1">
    <citation type="submission" date="2019-02" db="EMBL/GenBank/DDBJ databases">
        <title>Deep-cultivation of Planctomycetes and their phenomic and genomic characterization uncovers novel biology.</title>
        <authorList>
            <person name="Wiegand S."/>
            <person name="Jogler M."/>
            <person name="Boedeker C."/>
            <person name="Pinto D."/>
            <person name="Vollmers J."/>
            <person name="Rivas-Marin E."/>
            <person name="Kohn T."/>
            <person name="Peeters S.H."/>
            <person name="Heuer A."/>
            <person name="Rast P."/>
            <person name="Oberbeckmann S."/>
            <person name="Bunk B."/>
            <person name="Jeske O."/>
            <person name="Meyerdierks A."/>
            <person name="Storesund J.E."/>
            <person name="Kallscheuer N."/>
            <person name="Luecker S."/>
            <person name="Lage O.M."/>
            <person name="Pohl T."/>
            <person name="Merkel B.J."/>
            <person name="Hornburger P."/>
            <person name="Mueller R.-W."/>
            <person name="Bruemmer F."/>
            <person name="Labrenz M."/>
            <person name="Spormann A.M."/>
            <person name="Op den Camp H."/>
            <person name="Overmann J."/>
            <person name="Amann R."/>
            <person name="Jetten M.S.M."/>
            <person name="Mascher T."/>
            <person name="Medema M.H."/>
            <person name="Devos D.P."/>
            <person name="Kaster A.-K."/>
            <person name="Ovreas L."/>
            <person name="Rohde M."/>
            <person name="Galperin M.Y."/>
            <person name="Jogler C."/>
        </authorList>
    </citation>
    <scope>NUCLEOTIDE SEQUENCE [LARGE SCALE GENOMIC DNA]</scope>
    <source>
        <strain evidence="6 7">K22_7</strain>
    </source>
</reference>
<keyword evidence="4 5" id="KW-0472">Membrane</keyword>
<keyword evidence="1" id="KW-1003">Cell membrane</keyword>
<dbReference type="InterPro" id="IPR009760">
    <property type="entry name" value="DUF1328"/>
</dbReference>
<dbReference type="GO" id="GO:0005886">
    <property type="term" value="C:plasma membrane"/>
    <property type="evidence" value="ECO:0007669"/>
    <property type="project" value="InterPro"/>
</dbReference>
<protein>
    <submittedName>
        <fullName evidence="6">Uncharacterized protein</fullName>
    </submittedName>
</protein>
<feature type="transmembrane region" description="Helical" evidence="5">
    <location>
        <begin position="29"/>
        <end position="49"/>
    </location>
</feature>
<dbReference type="Proteomes" id="UP000318538">
    <property type="component" value="Chromosome"/>
</dbReference>